<feature type="binding site" evidence="7">
    <location>
        <position position="59"/>
    </location>
    <ligand>
        <name>Mg(2+)</name>
        <dbReference type="ChEBI" id="CHEBI:18420"/>
        <label>1</label>
        <note>catalytic</note>
    </ligand>
</feature>
<dbReference type="GO" id="GO:0006020">
    <property type="term" value="P:inositol metabolic process"/>
    <property type="evidence" value="ECO:0007669"/>
    <property type="project" value="TreeGrafter"/>
</dbReference>
<protein>
    <recommendedName>
        <fullName evidence="8">Inositol-1-monophosphatase</fullName>
        <ecNumber evidence="8">3.1.3.25</ecNumber>
    </recommendedName>
</protein>
<dbReference type="InterPro" id="IPR020583">
    <property type="entry name" value="Inositol_monoP_metal-BS"/>
</dbReference>
<dbReference type="Gene3D" id="3.30.540.10">
    <property type="entry name" value="Fructose-1,6-Bisphosphatase, subunit A, domain 1"/>
    <property type="match status" value="1"/>
</dbReference>
<keyword evidence="4 7" id="KW-0479">Metal-binding</keyword>
<evidence type="ECO:0000256" key="2">
    <source>
        <dbReference type="ARBA" id="ARBA00001946"/>
    </source>
</evidence>
<name>A0A9W8LPX5_9FUNG</name>
<keyword evidence="10" id="KW-1185">Reference proteome</keyword>
<dbReference type="InterPro" id="IPR033942">
    <property type="entry name" value="IMPase"/>
</dbReference>
<evidence type="ECO:0000256" key="3">
    <source>
        <dbReference type="ARBA" id="ARBA00009759"/>
    </source>
</evidence>
<keyword evidence="5 8" id="KW-0378">Hydrolase</keyword>
<feature type="binding site" evidence="7">
    <location>
        <position position="56"/>
    </location>
    <ligand>
        <name>Mg(2+)</name>
        <dbReference type="ChEBI" id="CHEBI:18420"/>
        <label>1</label>
        <note>catalytic</note>
    </ligand>
</feature>
<dbReference type="PRINTS" id="PR00377">
    <property type="entry name" value="IMPHPHTASES"/>
</dbReference>
<dbReference type="GO" id="GO:0046854">
    <property type="term" value="P:phosphatidylinositol phosphate biosynthetic process"/>
    <property type="evidence" value="ECO:0007669"/>
    <property type="project" value="InterPro"/>
</dbReference>
<evidence type="ECO:0000256" key="5">
    <source>
        <dbReference type="ARBA" id="ARBA00022801"/>
    </source>
</evidence>
<feature type="binding site" evidence="7">
    <location>
        <position position="198"/>
    </location>
    <ligand>
        <name>Mg(2+)</name>
        <dbReference type="ChEBI" id="CHEBI:18420"/>
        <label>1</label>
        <note>catalytic</note>
    </ligand>
</feature>
<dbReference type="EMBL" id="JANBUO010001551">
    <property type="protein sequence ID" value="KAJ2797766.1"/>
    <property type="molecule type" value="Genomic_DNA"/>
</dbReference>
<dbReference type="OrthoDB" id="10254945at2759"/>
<dbReference type="InterPro" id="IPR000760">
    <property type="entry name" value="Inositol_monophosphatase-like"/>
</dbReference>
<evidence type="ECO:0000256" key="1">
    <source>
        <dbReference type="ARBA" id="ARBA00001033"/>
    </source>
</evidence>
<dbReference type="Pfam" id="PF00459">
    <property type="entry name" value="Inositol_P"/>
    <property type="match status" value="1"/>
</dbReference>
<dbReference type="GO" id="GO:0008934">
    <property type="term" value="F:inositol monophosphate 1-phosphatase activity"/>
    <property type="evidence" value="ECO:0007669"/>
    <property type="project" value="InterPro"/>
</dbReference>
<evidence type="ECO:0000256" key="7">
    <source>
        <dbReference type="PIRSR" id="PIRSR600760-2"/>
    </source>
</evidence>
<dbReference type="Gene3D" id="3.40.190.80">
    <property type="match status" value="1"/>
</dbReference>
<dbReference type="EC" id="3.1.3.25" evidence="8"/>
<reference evidence="9" key="1">
    <citation type="submission" date="2022-07" db="EMBL/GenBank/DDBJ databases">
        <title>Phylogenomic reconstructions and comparative analyses of Kickxellomycotina fungi.</title>
        <authorList>
            <person name="Reynolds N.K."/>
            <person name="Stajich J.E."/>
            <person name="Barry K."/>
            <person name="Grigoriev I.V."/>
            <person name="Crous P."/>
            <person name="Smith M.E."/>
        </authorList>
    </citation>
    <scope>NUCLEOTIDE SEQUENCE</scope>
    <source>
        <strain evidence="9">NRRL 1565</strain>
    </source>
</reference>
<comment type="caution">
    <text evidence="9">The sequence shown here is derived from an EMBL/GenBank/DDBJ whole genome shotgun (WGS) entry which is preliminary data.</text>
</comment>
<evidence type="ECO:0000256" key="8">
    <source>
        <dbReference type="RuleBase" id="RU364068"/>
    </source>
</evidence>
<dbReference type="PANTHER" id="PTHR20854">
    <property type="entry name" value="INOSITOL MONOPHOSPHATASE"/>
    <property type="match status" value="1"/>
</dbReference>
<evidence type="ECO:0000256" key="6">
    <source>
        <dbReference type="ARBA" id="ARBA00022842"/>
    </source>
</evidence>
<evidence type="ECO:0000313" key="10">
    <source>
        <dbReference type="Proteomes" id="UP001140094"/>
    </source>
</evidence>
<dbReference type="PROSITE" id="PS00629">
    <property type="entry name" value="IMP_1"/>
    <property type="match status" value="1"/>
</dbReference>
<keyword evidence="6 7" id="KW-0460">Magnesium</keyword>
<dbReference type="GO" id="GO:0046872">
    <property type="term" value="F:metal ion binding"/>
    <property type="evidence" value="ECO:0007669"/>
    <property type="project" value="UniProtKB-KW"/>
</dbReference>
<dbReference type="CDD" id="cd01639">
    <property type="entry name" value="IMPase"/>
    <property type="match status" value="1"/>
</dbReference>
<dbReference type="GO" id="GO:0007165">
    <property type="term" value="P:signal transduction"/>
    <property type="evidence" value="ECO:0007669"/>
    <property type="project" value="TreeGrafter"/>
</dbReference>
<proteinExistence type="inferred from homology"/>
<accession>A0A9W8LPX5</accession>
<sequence>MGNEVDCVTAVDCRIEEIISRRLRETYPEHKFVGEETAAEIGNDYEVTDDPTWIVDPVDGTNNFVHHFPYAGISIGLAVNKESVLGVIYLPVLDELYTAAKGLGAQLNGQTLPLFHPPALTTPTALSQCAMLTGHGLIRSKEYVKSRIDSFKRLLLEKEQGGASVRNLRIIGSTISDMSLIAKGAAEVFWEVGAHAWDFAASVILVLESGGAVFDGSGWWGSNIPEDERSLLPLNIWKRRILAVRHMPDLPGKPGSGREIQKQLAADVLNLVEDTFYEPDGSH</sequence>
<dbReference type="AlphaFoldDB" id="A0A9W8LPX5"/>
<comment type="pathway">
    <text evidence="8">Polyol metabolism; myo-inositol biosynthesis; myo-inositol from D-glucose 6-phosphate: step 2/2.</text>
</comment>
<dbReference type="FunFam" id="3.30.540.10:FF:000004">
    <property type="entry name" value="Inositol-1-monophosphatase"/>
    <property type="match status" value="1"/>
</dbReference>
<comment type="catalytic activity">
    <reaction evidence="1 8">
        <text>a myo-inositol phosphate + H2O = myo-inositol + phosphate</text>
        <dbReference type="Rhea" id="RHEA:24056"/>
        <dbReference type="ChEBI" id="CHEBI:15377"/>
        <dbReference type="ChEBI" id="CHEBI:17268"/>
        <dbReference type="ChEBI" id="CHEBI:43474"/>
        <dbReference type="ChEBI" id="CHEBI:84139"/>
        <dbReference type="EC" id="3.1.3.25"/>
    </reaction>
</comment>
<gene>
    <name evidence="9" type="ORF">H4R20_005074</name>
</gene>
<feature type="binding site" evidence="7">
    <location>
        <position position="35"/>
    </location>
    <ligand>
        <name>Mg(2+)</name>
        <dbReference type="ChEBI" id="CHEBI:18420"/>
        <label>1</label>
        <note>catalytic</note>
    </ligand>
</feature>
<dbReference type="PANTHER" id="PTHR20854:SF4">
    <property type="entry name" value="INOSITOL-1-MONOPHOSPHATASE-RELATED"/>
    <property type="match status" value="1"/>
</dbReference>
<evidence type="ECO:0000313" key="9">
    <source>
        <dbReference type="EMBL" id="KAJ2797766.1"/>
    </source>
</evidence>
<dbReference type="PROSITE" id="PS00630">
    <property type="entry name" value="IMP_2"/>
    <property type="match status" value="1"/>
</dbReference>
<organism evidence="9 10">
    <name type="scientific">Coemansia guatemalensis</name>
    <dbReference type="NCBI Taxonomy" id="2761395"/>
    <lineage>
        <taxon>Eukaryota</taxon>
        <taxon>Fungi</taxon>
        <taxon>Fungi incertae sedis</taxon>
        <taxon>Zoopagomycota</taxon>
        <taxon>Kickxellomycotina</taxon>
        <taxon>Kickxellomycetes</taxon>
        <taxon>Kickxellales</taxon>
        <taxon>Kickxellaceae</taxon>
        <taxon>Coemansia</taxon>
    </lineage>
</organism>
<dbReference type="Proteomes" id="UP001140094">
    <property type="component" value="Unassembled WGS sequence"/>
</dbReference>
<dbReference type="SUPFAM" id="SSF56655">
    <property type="entry name" value="Carbohydrate phosphatase"/>
    <property type="match status" value="1"/>
</dbReference>
<evidence type="ECO:0000256" key="4">
    <source>
        <dbReference type="ARBA" id="ARBA00022723"/>
    </source>
</evidence>
<dbReference type="InterPro" id="IPR020550">
    <property type="entry name" value="Inositol_monophosphatase_CS"/>
</dbReference>
<comment type="similarity">
    <text evidence="3 8">Belongs to the inositol monophosphatase superfamily.</text>
</comment>
<comment type="cofactor">
    <cofactor evidence="2 7 8">
        <name>Mg(2+)</name>
        <dbReference type="ChEBI" id="CHEBI:18420"/>
    </cofactor>
</comment>